<accession>A0ABV9VKQ7</accession>
<feature type="transmembrane region" description="Helical" evidence="2">
    <location>
        <begin position="102"/>
        <end position="125"/>
    </location>
</feature>
<protein>
    <submittedName>
        <fullName evidence="3">DUF998 domain-containing protein</fullName>
    </submittedName>
</protein>
<organism evidence="3 4">
    <name type="scientific">Dactylosporangium cerinum</name>
    <dbReference type="NCBI Taxonomy" id="1434730"/>
    <lineage>
        <taxon>Bacteria</taxon>
        <taxon>Bacillati</taxon>
        <taxon>Actinomycetota</taxon>
        <taxon>Actinomycetes</taxon>
        <taxon>Micromonosporales</taxon>
        <taxon>Micromonosporaceae</taxon>
        <taxon>Dactylosporangium</taxon>
    </lineage>
</organism>
<dbReference type="InterPro" id="IPR009339">
    <property type="entry name" value="DUF998"/>
</dbReference>
<dbReference type="RefSeq" id="WP_380112491.1">
    <property type="nucleotide sequence ID" value="NZ_JBHSIU010000001.1"/>
</dbReference>
<keyword evidence="2" id="KW-0472">Membrane</keyword>
<feature type="transmembrane region" description="Helical" evidence="2">
    <location>
        <begin position="204"/>
        <end position="221"/>
    </location>
</feature>
<dbReference type="Proteomes" id="UP001595912">
    <property type="component" value="Unassembled WGS sequence"/>
</dbReference>
<proteinExistence type="predicted"/>
<feature type="region of interest" description="Disordered" evidence="1">
    <location>
        <begin position="1"/>
        <end position="20"/>
    </location>
</feature>
<dbReference type="Pfam" id="PF06197">
    <property type="entry name" value="DUF998"/>
    <property type="match status" value="1"/>
</dbReference>
<evidence type="ECO:0000313" key="3">
    <source>
        <dbReference type="EMBL" id="MFC4996294.1"/>
    </source>
</evidence>
<gene>
    <name evidence="3" type="ORF">ACFPIJ_00440</name>
</gene>
<feature type="transmembrane region" description="Helical" evidence="2">
    <location>
        <begin position="69"/>
        <end position="90"/>
    </location>
</feature>
<name>A0ABV9VKQ7_9ACTN</name>
<feature type="transmembrane region" description="Helical" evidence="2">
    <location>
        <begin position="27"/>
        <end position="49"/>
    </location>
</feature>
<comment type="caution">
    <text evidence="3">The sequence shown here is derived from an EMBL/GenBank/DDBJ whole genome shotgun (WGS) entry which is preliminary data.</text>
</comment>
<evidence type="ECO:0000256" key="2">
    <source>
        <dbReference type="SAM" id="Phobius"/>
    </source>
</evidence>
<evidence type="ECO:0000256" key="1">
    <source>
        <dbReference type="SAM" id="MobiDB-lite"/>
    </source>
</evidence>
<reference evidence="4" key="1">
    <citation type="journal article" date="2019" name="Int. J. Syst. Evol. Microbiol.">
        <title>The Global Catalogue of Microorganisms (GCM) 10K type strain sequencing project: providing services to taxonomists for standard genome sequencing and annotation.</title>
        <authorList>
            <consortium name="The Broad Institute Genomics Platform"/>
            <consortium name="The Broad Institute Genome Sequencing Center for Infectious Disease"/>
            <person name="Wu L."/>
            <person name="Ma J."/>
        </authorList>
    </citation>
    <scope>NUCLEOTIDE SEQUENCE [LARGE SCALE GENOMIC DNA]</scope>
    <source>
        <strain evidence="4">CGMCC 4.7152</strain>
    </source>
</reference>
<dbReference type="EMBL" id="JBHSIU010000001">
    <property type="protein sequence ID" value="MFC4996294.1"/>
    <property type="molecule type" value="Genomic_DNA"/>
</dbReference>
<feature type="transmembrane region" description="Helical" evidence="2">
    <location>
        <begin position="131"/>
        <end position="152"/>
    </location>
</feature>
<sequence length="237" mass="25601">MPPEITSPRRERPSPNTGQHQDITTRVLLAAGVVGPVLFVVTFTVAGWLRPGYSAMASAVSDLGVGDMAWIQNANFLLFGTLLIAFAVGFRRVMSELIGGRATWGAIMIATTGIGMLGAVLFPAAPPTEMLHFLLGFLVVIVSAVAAAFYLGRQFRRVPGWRSLSRYSTWTGLTAVALVLLTFVALNPASPLEEAGIGGLVNRILAVATFAWYTVTGWWLWRHASRGRDADRTRATQ</sequence>
<keyword evidence="2" id="KW-1133">Transmembrane helix</keyword>
<keyword evidence="4" id="KW-1185">Reference proteome</keyword>
<evidence type="ECO:0000313" key="4">
    <source>
        <dbReference type="Proteomes" id="UP001595912"/>
    </source>
</evidence>
<keyword evidence="2" id="KW-0812">Transmembrane</keyword>
<feature type="transmembrane region" description="Helical" evidence="2">
    <location>
        <begin position="164"/>
        <end position="184"/>
    </location>
</feature>